<dbReference type="RefSeq" id="WP_013158202.1">
    <property type="nucleotide sequence ID" value="NC_014212.1"/>
</dbReference>
<dbReference type="AlphaFoldDB" id="D7BFU2"/>
<dbReference type="Proteomes" id="UP000001916">
    <property type="component" value="Chromosome"/>
</dbReference>
<name>D7BFU2_ALLS1</name>
<organism evidence="3 4">
    <name type="scientific">Allomeiothermus silvanus (strain ATCC 700542 / DSM 9946 / NBRC 106475 / NCIMB 13440 / VI-R2)</name>
    <name type="common">Thermus silvanus</name>
    <dbReference type="NCBI Taxonomy" id="526227"/>
    <lineage>
        <taxon>Bacteria</taxon>
        <taxon>Thermotogati</taxon>
        <taxon>Deinococcota</taxon>
        <taxon>Deinococci</taxon>
        <taxon>Thermales</taxon>
        <taxon>Thermaceae</taxon>
        <taxon>Allomeiothermus</taxon>
    </lineage>
</organism>
<proteinExistence type="predicted"/>
<keyword evidence="2" id="KW-0472">Membrane</keyword>
<dbReference type="STRING" id="526227.Mesil_1767"/>
<evidence type="ECO:0000313" key="3">
    <source>
        <dbReference type="EMBL" id="ADH63645.1"/>
    </source>
</evidence>
<dbReference type="EMBL" id="CP002042">
    <property type="protein sequence ID" value="ADH63645.1"/>
    <property type="molecule type" value="Genomic_DNA"/>
</dbReference>
<feature type="coiled-coil region" evidence="1">
    <location>
        <begin position="20"/>
        <end position="51"/>
    </location>
</feature>
<feature type="transmembrane region" description="Helical" evidence="2">
    <location>
        <begin position="56"/>
        <end position="74"/>
    </location>
</feature>
<gene>
    <name evidence="3" type="ordered locus">Mesil_1767</name>
</gene>
<evidence type="ECO:0000256" key="2">
    <source>
        <dbReference type="SAM" id="Phobius"/>
    </source>
</evidence>
<sequence length="80" mass="8813">MNPLDSIIKGVLGVFDQVYYSDEEKARDQQQKELAEEKLRLEAELRKQREQTAQNVAIGAGVVALVGIITWGVVASKKAA</sequence>
<dbReference type="KEGG" id="msv:Mesil_1767"/>
<dbReference type="HOGENOM" id="CLU_2585579_0_0_0"/>
<keyword evidence="1" id="KW-0175">Coiled coil</keyword>
<reference evidence="3 4" key="1">
    <citation type="journal article" date="2010" name="Stand. Genomic Sci.">
        <title>Complete genome sequence of Meiothermus silvanus type strain (VI-R2).</title>
        <authorList>
            <person name="Sikorski J."/>
            <person name="Tindall B.J."/>
            <person name="Lowry S."/>
            <person name="Lucas S."/>
            <person name="Nolan M."/>
            <person name="Copeland A."/>
            <person name="Glavina Del Rio T."/>
            <person name="Tice H."/>
            <person name="Cheng J.F."/>
            <person name="Han C."/>
            <person name="Pitluck S."/>
            <person name="Liolios K."/>
            <person name="Ivanova N."/>
            <person name="Mavromatis K."/>
            <person name="Mikhailova N."/>
            <person name="Pati A."/>
            <person name="Goodwin L."/>
            <person name="Chen A."/>
            <person name="Palaniappan K."/>
            <person name="Land M."/>
            <person name="Hauser L."/>
            <person name="Chang Y.J."/>
            <person name="Jeffries C.D."/>
            <person name="Rohde M."/>
            <person name="Goker M."/>
            <person name="Woyke T."/>
            <person name="Bristow J."/>
            <person name="Eisen J.A."/>
            <person name="Markowitz V."/>
            <person name="Hugenholtz P."/>
            <person name="Kyrpides N.C."/>
            <person name="Klenk H.P."/>
            <person name="Lapidus A."/>
        </authorList>
    </citation>
    <scope>NUCLEOTIDE SEQUENCE [LARGE SCALE GENOMIC DNA]</scope>
    <source>
        <strain evidence="4">ATCC 700542 / DSM 9946 / VI-R2</strain>
    </source>
</reference>
<evidence type="ECO:0000256" key="1">
    <source>
        <dbReference type="SAM" id="Coils"/>
    </source>
</evidence>
<keyword evidence="2" id="KW-0812">Transmembrane</keyword>
<keyword evidence="4" id="KW-1185">Reference proteome</keyword>
<accession>D7BFU2</accession>
<evidence type="ECO:0000313" key="4">
    <source>
        <dbReference type="Proteomes" id="UP000001916"/>
    </source>
</evidence>
<keyword evidence="2" id="KW-1133">Transmembrane helix</keyword>
<protein>
    <submittedName>
        <fullName evidence="3">Uncharacterized protein</fullName>
    </submittedName>
</protein>